<evidence type="ECO:0008006" key="3">
    <source>
        <dbReference type="Google" id="ProtNLM"/>
    </source>
</evidence>
<dbReference type="Gene3D" id="3.30.1490.300">
    <property type="match status" value="1"/>
</dbReference>
<protein>
    <recommendedName>
        <fullName evidence="3">Pilus assembly protein PilM</fullName>
    </recommendedName>
</protein>
<evidence type="ECO:0000313" key="1">
    <source>
        <dbReference type="EMBL" id="NKE71539.1"/>
    </source>
</evidence>
<dbReference type="Gene3D" id="3.30.420.40">
    <property type="match status" value="2"/>
</dbReference>
<evidence type="ECO:0000313" key="2">
    <source>
        <dbReference type="Proteomes" id="UP000534783"/>
    </source>
</evidence>
<dbReference type="AlphaFoldDB" id="A0A7X6DQW5"/>
<dbReference type="Proteomes" id="UP000534783">
    <property type="component" value="Unassembled WGS sequence"/>
</dbReference>
<comment type="caution">
    <text evidence="1">The sequence shown here is derived from an EMBL/GenBank/DDBJ whole genome shotgun (WGS) entry which is preliminary data.</text>
</comment>
<keyword evidence="2" id="KW-1185">Reference proteome</keyword>
<proteinExistence type="predicted"/>
<dbReference type="EMBL" id="VTOW01000002">
    <property type="protein sequence ID" value="NKE71539.1"/>
    <property type="molecule type" value="Genomic_DNA"/>
</dbReference>
<reference evidence="1 2" key="1">
    <citation type="journal article" date="2020" name="Nature">
        <title>Bacterial chemolithoautotrophy via manganese oxidation.</title>
        <authorList>
            <person name="Yu H."/>
            <person name="Leadbetter J.R."/>
        </authorList>
    </citation>
    <scope>NUCLEOTIDE SEQUENCE [LARGE SCALE GENOMIC DNA]</scope>
    <source>
        <strain evidence="1 2">Mn-1</strain>
    </source>
</reference>
<dbReference type="RefSeq" id="WP_168060262.1">
    <property type="nucleotide sequence ID" value="NZ_VTOW01000002.1"/>
</dbReference>
<accession>A0A7X6DQW5</accession>
<name>A0A7X6DQW5_9BACT</name>
<organism evidence="1 2">
    <name type="scientific">Candidatus Manganitrophus noduliformans</name>
    <dbReference type="NCBI Taxonomy" id="2606439"/>
    <lineage>
        <taxon>Bacteria</taxon>
        <taxon>Pseudomonadati</taxon>
        <taxon>Nitrospirota</taxon>
        <taxon>Nitrospiria</taxon>
        <taxon>Candidatus Troglogloeales</taxon>
        <taxon>Candidatus Manganitrophaceae</taxon>
        <taxon>Candidatus Manganitrophus</taxon>
    </lineage>
</organism>
<gene>
    <name evidence="1" type="ORF">MNODULE_12385</name>
</gene>
<sequence>MGFLKQDHVGLSIGPTHLSIASAAQRGDSIDIRHCAVETLEEGVCRPSPVEKNILQIDRWKKSVGSMLDRFPRVRHLTLALPDSAVRMLLLDLQQLPTGRKDFEKLIQWHMEKTFLYPLGASRFSYQVLFREGGRTKILATAVKKEVIEQYESLDEARPIEARRISPTSFYLFNLFRPLITRTVGETGHFVFVCLIDRNFTVLVFEKGHVRFIRVKEVPHTGGDAERSTDFLLEELGNSLSFYDEGGNRLQTLTHLFLLLENSAPEMEAHFQEIFHITPVFLNPSQVIRSVPSSLPESSEWTLRMISAAAAAVGG</sequence>